<dbReference type="STRING" id="1459636.NTE_02876"/>
<proteinExistence type="predicted"/>
<dbReference type="Proteomes" id="UP000028194">
    <property type="component" value="Chromosome"/>
</dbReference>
<dbReference type="RefSeq" id="WP_148701406.1">
    <property type="nucleotide sequence ID" value="NZ_CP007174.1"/>
</dbReference>
<evidence type="ECO:0000313" key="1">
    <source>
        <dbReference type="EMBL" id="AIF84914.1"/>
    </source>
</evidence>
<sequence>MIDKIVLAMALGLAAIVSLILASQFLPIQITIANNDVGSWQSMSAGASCIDSGCGERIIRNCEAPNKIAILRENGRAWVITVEGVTNDSCKIIMLDTALQNYNSRFADFTMYECLVSMTELSSELRGDSFDQLVSNIIDRDRCGVSVP</sequence>
<name>A0A075N088_9ARCH</name>
<dbReference type="HOGENOM" id="CLU_1754605_0_0_2"/>
<accession>A0A075N088</accession>
<reference evidence="1 2" key="1">
    <citation type="journal article" date="2014" name="PLoS ONE">
        <title>Genome Sequence of Candidatus Nitrososphaera evergladensis from Group I.1b Enriched from Everglades Soil Reveals Novel Genomic Features of the Ammonia-Oxidizing Archaea.</title>
        <authorList>
            <person name="Zhalnina K.V."/>
            <person name="Dias R."/>
            <person name="Leonard M.T."/>
            <person name="Dorr de Quadros P."/>
            <person name="Camargo F.A."/>
            <person name="Drew J.C."/>
            <person name="Farmerie W.G."/>
            <person name="Daroub S.H."/>
            <person name="Triplett E.W."/>
        </authorList>
    </citation>
    <scope>NUCLEOTIDE SEQUENCE [LARGE SCALE GENOMIC DNA]</scope>
    <source>
        <strain evidence="1 2">SR1</strain>
    </source>
</reference>
<dbReference type="GeneID" id="41598556"/>
<gene>
    <name evidence="1" type="ORF">NTE_02876</name>
</gene>
<dbReference type="EMBL" id="CP007174">
    <property type="protein sequence ID" value="AIF84914.1"/>
    <property type="molecule type" value="Genomic_DNA"/>
</dbReference>
<dbReference type="AlphaFoldDB" id="A0A075N088"/>
<protein>
    <submittedName>
        <fullName evidence="1">Uncharacterized protein</fullName>
    </submittedName>
</protein>
<evidence type="ECO:0000313" key="2">
    <source>
        <dbReference type="Proteomes" id="UP000028194"/>
    </source>
</evidence>
<dbReference type="KEGG" id="nev:NTE_02876"/>
<keyword evidence="2" id="KW-1185">Reference proteome</keyword>
<organism evidence="1 2">
    <name type="scientific">Candidatus Nitrososphaera evergladensis SR1</name>
    <dbReference type="NCBI Taxonomy" id="1459636"/>
    <lineage>
        <taxon>Archaea</taxon>
        <taxon>Nitrososphaerota</taxon>
        <taxon>Nitrososphaeria</taxon>
        <taxon>Nitrososphaerales</taxon>
        <taxon>Nitrososphaeraceae</taxon>
        <taxon>Nitrososphaera</taxon>
    </lineage>
</organism>